<accession>A0A1U7EV39</accession>
<dbReference type="HOGENOM" id="CLU_2893354_0_0_2"/>
<feature type="compositionally biased region" description="Acidic residues" evidence="1">
    <location>
        <begin position="38"/>
        <end position="62"/>
    </location>
</feature>
<keyword evidence="3" id="KW-1185">Reference proteome</keyword>
<dbReference type="STRING" id="348780.NP_1560A"/>
<evidence type="ECO:0000256" key="1">
    <source>
        <dbReference type="SAM" id="MobiDB-lite"/>
    </source>
</evidence>
<reference evidence="2 3" key="1">
    <citation type="journal article" date="2005" name="Genome Res.">
        <title>Living with two extremes: conclusions from the genome sequence of Natronomonas pharaonis.</title>
        <authorList>
            <person name="Falb M."/>
            <person name="Pfeiffer F."/>
            <person name="Palm P."/>
            <person name="Rodewald K."/>
            <person name="Hickmann V."/>
            <person name="Tittor J."/>
            <person name="Oesterhelt D."/>
        </authorList>
    </citation>
    <scope>NUCLEOTIDE SEQUENCE [LARGE SCALE GENOMIC DNA]</scope>
    <source>
        <strain evidence="3">ATCC 35678 / DSM 2160 / CIP 103997 / JCM 8858 / NBRC 14720 / NCIMB 2260 / Gabara</strain>
    </source>
</reference>
<dbReference type="EMBL" id="CR936257">
    <property type="protein sequence ID" value="CAI48871.1"/>
    <property type="molecule type" value="Genomic_DNA"/>
</dbReference>
<dbReference type="EnsemblBacteria" id="CAI48871">
    <property type="protein sequence ID" value="CAI48871"/>
    <property type="gene ID" value="NP_1560A"/>
</dbReference>
<gene>
    <name evidence="2" type="ordered locus">NP_1560A</name>
</gene>
<proteinExistence type="predicted"/>
<dbReference type="GeneID" id="3701183"/>
<evidence type="ECO:0000313" key="2">
    <source>
        <dbReference type="EMBL" id="CAI48871.1"/>
    </source>
</evidence>
<dbReference type="RefSeq" id="WP_011322505.1">
    <property type="nucleotide sequence ID" value="NC_007426.1"/>
</dbReference>
<dbReference type="AlphaFoldDB" id="A0A1U7EV39"/>
<dbReference type="Proteomes" id="UP000002698">
    <property type="component" value="Chromosome"/>
</dbReference>
<sequence length="62" mass="6960">MAERERDARSLFLSVTGETSVTERQQEDGGTGSRLVDDEPQTEFQAEDGLDDTYPDIDVEHD</sequence>
<feature type="region of interest" description="Disordered" evidence="1">
    <location>
        <begin position="1"/>
        <end position="62"/>
    </location>
</feature>
<name>A0A1U7EV39_NATPD</name>
<dbReference type="KEGG" id="nph:NP_1560A"/>
<protein>
    <submittedName>
        <fullName evidence="2">Uncharacterized protein</fullName>
    </submittedName>
</protein>
<organism evidence="2 3">
    <name type="scientific">Natronomonas pharaonis (strain ATCC 35678 / DSM 2160 / CIP 103997 / JCM 8858 / NBRC 14720 / NCIMB 2260 / Gabara)</name>
    <name type="common">Halobacterium pharaonis</name>
    <dbReference type="NCBI Taxonomy" id="348780"/>
    <lineage>
        <taxon>Archaea</taxon>
        <taxon>Methanobacteriati</taxon>
        <taxon>Methanobacteriota</taxon>
        <taxon>Stenosarchaea group</taxon>
        <taxon>Halobacteria</taxon>
        <taxon>Halobacteriales</taxon>
        <taxon>Natronomonadaceae</taxon>
        <taxon>Natronomonas</taxon>
    </lineage>
</organism>
<evidence type="ECO:0000313" key="3">
    <source>
        <dbReference type="Proteomes" id="UP000002698"/>
    </source>
</evidence>